<dbReference type="Pfam" id="PF19528">
    <property type="entry name" value="DUF6056"/>
    <property type="match status" value="1"/>
</dbReference>
<dbReference type="AlphaFoldDB" id="A0A0G0BJA3"/>
<dbReference type="Proteomes" id="UP000034803">
    <property type="component" value="Unassembled WGS sequence"/>
</dbReference>
<feature type="transmembrane region" description="Helical" evidence="1">
    <location>
        <begin position="321"/>
        <end position="339"/>
    </location>
</feature>
<feature type="transmembrane region" description="Helical" evidence="1">
    <location>
        <begin position="132"/>
        <end position="153"/>
    </location>
</feature>
<protein>
    <recommendedName>
        <fullName evidence="4">Glycosyltransferase RgtA/B/C/D-like domain-containing protein</fullName>
    </recommendedName>
</protein>
<keyword evidence="1" id="KW-0812">Transmembrane</keyword>
<dbReference type="InterPro" id="IPR045691">
    <property type="entry name" value="DUF6056"/>
</dbReference>
<sequence length="439" mass="49568">MKKYAWFSMSVLALMGFLKIFSIIPFNRMSADDFAYGSTVFSQGFWKAQLSWYLSWSGRFTSTFLQTFFGAYSSNSGNSSLFSIITLSLLFFALLSFFRSFLNLKLKNVYLYILSSMALVSLYFITPNKMETWYWLSGTITYLWPIIFILLALSSKKLLLVFLFTLLAVGGNETFGLMVNLILLGSLVYVFIFKKSKKYLLIMFISSITSLLIVYLSPGNSIRAVGGGSDSMNILGSIFYSVQEGPKLLYYLIIKNIIFLSSLTAVLSYVFSQFNKRIYIDKEKIYLNIGSILSLLVIASILYVFPAFKTLGRLPPDRSDITLMFLVLMSVFIVSWHARGIMQNKLLTLLFSFILFISSFSLTSTLGGDVYIARNYSLAFDQMILKIKEASSSGKDELVVINKLPEAGLVANAQTKSDQSDWINKSIADYFKIKGIIAK</sequence>
<feature type="transmembrane region" description="Helical" evidence="1">
    <location>
        <begin position="199"/>
        <end position="217"/>
    </location>
</feature>
<accession>A0A0G0BJA3</accession>
<proteinExistence type="predicted"/>
<feature type="transmembrane region" description="Helical" evidence="1">
    <location>
        <begin position="284"/>
        <end position="305"/>
    </location>
</feature>
<feature type="transmembrane region" description="Helical" evidence="1">
    <location>
        <begin position="160"/>
        <end position="193"/>
    </location>
</feature>
<keyword evidence="1" id="KW-1133">Transmembrane helix</keyword>
<feature type="transmembrane region" description="Helical" evidence="1">
    <location>
        <begin position="346"/>
        <end position="367"/>
    </location>
</feature>
<organism evidence="2 3">
    <name type="scientific">Candidatus Woesebacteria bacterium GW2011_GWC2_31_9</name>
    <dbReference type="NCBI Taxonomy" id="1618586"/>
    <lineage>
        <taxon>Bacteria</taxon>
        <taxon>Candidatus Woeseibacteriota</taxon>
    </lineage>
</organism>
<name>A0A0G0BJA3_9BACT</name>
<feature type="transmembrane region" description="Helical" evidence="1">
    <location>
        <begin position="81"/>
        <end position="102"/>
    </location>
</feature>
<evidence type="ECO:0000256" key="1">
    <source>
        <dbReference type="SAM" id="Phobius"/>
    </source>
</evidence>
<reference evidence="2 3" key="1">
    <citation type="journal article" date="2015" name="Nature">
        <title>rRNA introns, odd ribosomes, and small enigmatic genomes across a large radiation of phyla.</title>
        <authorList>
            <person name="Brown C.T."/>
            <person name="Hug L.A."/>
            <person name="Thomas B.C."/>
            <person name="Sharon I."/>
            <person name="Castelle C.J."/>
            <person name="Singh A."/>
            <person name="Wilkins M.J."/>
            <person name="Williams K.H."/>
            <person name="Banfield J.F."/>
        </authorList>
    </citation>
    <scope>NUCLEOTIDE SEQUENCE [LARGE SCALE GENOMIC DNA]</scope>
</reference>
<keyword evidence="1" id="KW-0472">Membrane</keyword>
<comment type="caution">
    <text evidence="2">The sequence shown here is derived from an EMBL/GenBank/DDBJ whole genome shotgun (WGS) entry which is preliminary data.</text>
</comment>
<evidence type="ECO:0000313" key="2">
    <source>
        <dbReference type="EMBL" id="KKP31092.1"/>
    </source>
</evidence>
<feature type="transmembrane region" description="Helical" evidence="1">
    <location>
        <begin position="109"/>
        <end position="126"/>
    </location>
</feature>
<feature type="transmembrane region" description="Helical" evidence="1">
    <location>
        <begin position="248"/>
        <end position="272"/>
    </location>
</feature>
<gene>
    <name evidence="2" type="ORF">UR21_C0016G0010</name>
</gene>
<evidence type="ECO:0008006" key="4">
    <source>
        <dbReference type="Google" id="ProtNLM"/>
    </source>
</evidence>
<evidence type="ECO:0000313" key="3">
    <source>
        <dbReference type="Proteomes" id="UP000034803"/>
    </source>
</evidence>
<dbReference type="EMBL" id="LBOI01000016">
    <property type="protein sequence ID" value="KKP31092.1"/>
    <property type="molecule type" value="Genomic_DNA"/>
</dbReference>
<feature type="transmembrane region" description="Helical" evidence="1">
    <location>
        <begin position="6"/>
        <end position="29"/>
    </location>
</feature>